<organism evidence="3 4">
    <name type="scientific">Splendidivirga corallicola</name>
    <dbReference type="NCBI Taxonomy" id="3051826"/>
    <lineage>
        <taxon>Bacteria</taxon>
        <taxon>Pseudomonadati</taxon>
        <taxon>Bacteroidota</taxon>
        <taxon>Cytophagia</taxon>
        <taxon>Cytophagales</taxon>
        <taxon>Splendidivirgaceae</taxon>
        <taxon>Splendidivirga</taxon>
    </lineage>
</organism>
<dbReference type="Pfam" id="PF13562">
    <property type="entry name" value="NTP_transf_4"/>
    <property type="match status" value="1"/>
</dbReference>
<evidence type="ECO:0000313" key="3">
    <source>
        <dbReference type="EMBL" id="MDN5205204.1"/>
    </source>
</evidence>
<dbReference type="EMBL" id="JAUJEA010000015">
    <property type="protein sequence ID" value="MDN5205204.1"/>
    <property type="molecule type" value="Genomic_DNA"/>
</dbReference>
<keyword evidence="2" id="KW-0012">Acyltransferase</keyword>
<sequence>MNVVLFDHPQTKVSLQPLSFTRPLAGIRVGILTIAEKWERRLKVVASFLTEEYLSSKYPAKIEKDNIFINGAVCPDEAMVKIIYALKEGQCLYSKDLLLAFRGSKEKFDKLKVKESEGAIEHNEDFTIIDAVWKIFKKNAEQIHADFELITKDTVSQPLKDKHTIIYGAENVFIEQGTKIRAAIINAENGPVYIGKDTQIHEGATIKGPFALCEGSFVNMGGKMRGGSTIGPFCKVGGEVNNSVIFGYSNKGHEGFLGNSVLGEWCNLGADTNNSNLKNNYSNVRLWHYGEQDFKDTGLQFCGLIMGDHSKSGINTMFNTGTVVGVSANVFGAGYNRKFVPSFSWGGGEQLTTYRKDKMYEVARSVMERRDIDFDKDESKILDYIFDKTARYRDWD</sequence>
<accession>A0ABT8KWQ0</accession>
<proteinExistence type="predicted"/>
<comment type="caution">
    <text evidence="3">The sequence shown here is derived from an EMBL/GenBank/DDBJ whole genome shotgun (WGS) entry which is preliminary data.</text>
</comment>
<name>A0ABT8KWQ0_9BACT</name>
<evidence type="ECO:0000313" key="4">
    <source>
        <dbReference type="Proteomes" id="UP001172082"/>
    </source>
</evidence>
<dbReference type="NCBIfam" id="TIGR03991">
    <property type="entry name" value="alt_bact_glmU"/>
    <property type="match status" value="1"/>
</dbReference>
<dbReference type="Gene3D" id="2.160.10.10">
    <property type="entry name" value="Hexapeptide repeat proteins"/>
    <property type="match status" value="1"/>
</dbReference>
<gene>
    <name evidence="3" type="ORF">QQ008_27720</name>
</gene>
<dbReference type="InterPro" id="IPR023917">
    <property type="entry name" value="Bifunctiontional_GlmU_bac-type"/>
</dbReference>
<reference evidence="3" key="1">
    <citation type="submission" date="2023-06" db="EMBL/GenBank/DDBJ databases">
        <title>Genomic of Parafulvivirga corallium.</title>
        <authorList>
            <person name="Wang G."/>
        </authorList>
    </citation>
    <scope>NUCLEOTIDE SEQUENCE</scope>
    <source>
        <strain evidence="3">BMA10</strain>
    </source>
</reference>
<dbReference type="CDD" id="cd05635">
    <property type="entry name" value="LbH_unknown"/>
    <property type="match status" value="1"/>
</dbReference>
<keyword evidence="4" id="KW-1185">Reference proteome</keyword>
<protein>
    <submittedName>
        <fullName evidence="3">GlmU family protein</fullName>
    </submittedName>
</protein>
<dbReference type="PANTHER" id="PTHR43584">
    <property type="entry name" value="NUCLEOTIDYL TRANSFERASE"/>
    <property type="match status" value="1"/>
</dbReference>
<evidence type="ECO:0000256" key="2">
    <source>
        <dbReference type="ARBA" id="ARBA00023315"/>
    </source>
</evidence>
<dbReference type="InterPro" id="IPR011004">
    <property type="entry name" value="Trimer_LpxA-like_sf"/>
</dbReference>
<evidence type="ECO:0000256" key="1">
    <source>
        <dbReference type="ARBA" id="ARBA00022679"/>
    </source>
</evidence>
<keyword evidence="1" id="KW-0808">Transferase</keyword>
<dbReference type="Proteomes" id="UP001172082">
    <property type="component" value="Unassembled WGS sequence"/>
</dbReference>
<dbReference type="SUPFAM" id="SSF51161">
    <property type="entry name" value="Trimeric LpxA-like enzymes"/>
    <property type="match status" value="1"/>
</dbReference>
<dbReference type="InterPro" id="IPR050065">
    <property type="entry name" value="GlmU-like"/>
</dbReference>